<dbReference type="Proteomes" id="UP001165082">
    <property type="component" value="Unassembled WGS sequence"/>
</dbReference>
<keyword evidence="2 4" id="KW-0863">Zinc-finger</keyword>
<dbReference type="InterPro" id="IPR002893">
    <property type="entry name" value="Znf_MYND"/>
</dbReference>
<protein>
    <recommendedName>
        <fullName evidence="6">MYND-type domain-containing protein</fullName>
    </recommendedName>
</protein>
<reference evidence="7" key="1">
    <citation type="submission" date="2022-07" db="EMBL/GenBank/DDBJ databases">
        <title>Genome analysis of Parmales, a sister group of diatoms, reveals the evolutionary specialization of diatoms from phago-mixotrophs to photoautotrophs.</title>
        <authorList>
            <person name="Ban H."/>
            <person name="Sato S."/>
            <person name="Yoshikawa S."/>
            <person name="Kazumasa Y."/>
            <person name="Nakamura Y."/>
            <person name="Ichinomiya M."/>
            <person name="Saitoh K."/>
            <person name="Sato N."/>
            <person name="Blanc-Mathieu R."/>
            <person name="Endo H."/>
            <person name="Kuwata A."/>
            <person name="Ogata H."/>
        </authorList>
    </citation>
    <scope>NUCLEOTIDE SEQUENCE</scope>
</reference>
<dbReference type="GO" id="GO:0008270">
    <property type="term" value="F:zinc ion binding"/>
    <property type="evidence" value="ECO:0007669"/>
    <property type="project" value="UniProtKB-KW"/>
</dbReference>
<keyword evidence="8" id="KW-1185">Reference proteome</keyword>
<keyword evidence="3" id="KW-0862">Zinc</keyword>
<dbReference type="Pfam" id="PF01753">
    <property type="entry name" value="zf-MYND"/>
    <property type="match status" value="1"/>
</dbReference>
<accession>A0A9W7DTU9</accession>
<evidence type="ECO:0000256" key="5">
    <source>
        <dbReference type="SAM" id="MobiDB-lite"/>
    </source>
</evidence>
<proteinExistence type="predicted"/>
<gene>
    <name evidence="7" type="ORF">TrRE_jg12836</name>
</gene>
<evidence type="ECO:0000256" key="3">
    <source>
        <dbReference type="ARBA" id="ARBA00022833"/>
    </source>
</evidence>
<dbReference type="SUPFAM" id="SSF144232">
    <property type="entry name" value="HIT/MYND zinc finger-like"/>
    <property type="match status" value="1"/>
</dbReference>
<dbReference type="EMBL" id="BRXZ01000866">
    <property type="protein sequence ID" value="GMH56074.1"/>
    <property type="molecule type" value="Genomic_DNA"/>
</dbReference>
<evidence type="ECO:0000256" key="1">
    <source>
        <dbReference type="ARBA" id="ARBA00022723"/>
    </source>
</evidence>
<evidence type="ECO:0000313" key="7">
    <source>
        <dbReference type="EMBL" id="GMH56074.1"/>
    </source>
</evidence>
<name>A0A9W7DTU9_9STRA</name>
<comment type="caution">
    <text evidence="7">The sequence shown here is derived from an EMBL/GenBank/DDBJ whole genome shotgun (WGS) entry which is preliminary data.</text>
</comment>
<dbReference type="PROSITE" id="PS50865">
    <property type="entry name" value="ZF_MYND_2"/>
    <property type="match status" value="1"/>
</dbReference>
<feature type="region of interest" description="Disordered" evidence="5">
    <location>
        <begin position="104"/>
        <end position="131"/>
    </location>
</feature>
<dbReference type="Gene3D" id="6.10.140.2220">
    <property type="match status" value="1"/>
</dbReference>
<keyword evidence="1" id="KW-0479">Metal-binding</keyword>
<evidence type="ECO:0000256" key="2">
    <source>
        <dbReference type="ARBA" id="ARBA00022771"/>
    </source>
</evidence>
<evidence type="ECO:0000259" key="6">
    <source>
        <dbReference type="PROSITE" id="PS50865"/>
    </source>
</evidence>
<dbReference type="AlphaFoldDB" id="A0A9W7DTU9"/>
<feature type="domain" description="MYND-type" evidence="6">
    <location>
        <begin position="65"/>
        <end position="105"/>
    </location>
</feature>
<dbReference type="PROSITE" id="PS01360">
    <property type="entry name" value="ZF_MYND_1"/>
    <property type="match status" value="1"/>
</dbReference>
<evidence type="ECO:0000313" key="8">
    <source>
        <dbReference type="Proteomes" id="UP001165082"/>
    </source>
</evidence>
<sequence>MSFDDQGYLFLMPMILKKRPTANNIDALSESELMKLVKAPLEMLGEQGLQEHHAHHGRRVDLRICGLCLKAESAMGEYKHCPCKQVSYCGKACQKKHWKKHKANCSARPSKAAQNPKKSLPPKAMIDRDVD</sequence>
<organism evidence="7 8">
    <name type="scientific">Triparma retinervis</name>
    <dbReference type="NCBI Taxonomy" id="2557542"/>
    <lineage>
        <taxon>Eukaryota</taxon>
        <taxon>Sar</taxon>
        <taxon>Stramenopiles</taxon>
        <taxon>Ochrophyta</taxon>
        <taxon>Bolidophyceae</taxon>
        <taxon>Parmales</taxon>
        <taxon>Triparmaceae</taxon>
        <taxon>Triparma</taxon>
    </lineage>
</organism>
<evidence type="ECO:0000256" key="4">
    <source>
        <dbReference type="PROSITE-ProRule" id="PRU00134"/>
    </source>
</evidence>